<keyword evidence="1" id="KW-0614">Plasmid</keyword>
<reference evidence="1 2" key="1">
    <citation type="journal article" date="2020" name="Genes (Basel)">
        <title>Genomic Comparison of Insect Gut Symbionts from Divergent Burkholderia Subclades.</title>
        <authorList>
            <person name="Takeshita K."/>
            <person name="Kikuchi Y."/>
        </authorList>
    </citation>
    <scope>NUCLEOTIDE SEQUENCE [LARGE SCALE GENOMIC DNA]</scope>
    <source>
        <strain evidence="1 2">PGU16</strain>
        <plasmid evidence="1 2">PPGU16_p3</plasmid>
    </source>
</reference>
<dbReference type="EMBL" id="AP023178">
    <property type="protein sequence ID" value="BCF95371.1"/>
    <property type="molecule type" value="Genomic_DNA"/>
</dbReference>
<evidence type="ECO:0000313" key="2">
    <source>
        <dbReference type="Proteomes" id="UP000510888"/>
    </source>
</evidence>
<gene>
    <name evidence="1" type="ORF">PPGU16_84380</name>
</gene>
<evidence type="ECO:0000313" key="1">
    <source>
        <dbReference type="EMBL" id="BCF95371.1"/>
    </source>
</evidence>
<dbReference type="KEGG" id="plad:PPGU16_84380"/>
<proteinExistence type="predicted"/>
<name>A0A7I8C4H6_9BURK</name>
<dbReference type="AlphaFoldDB" id="A0A7I8C4H6"/>
<dbReference type="RefSeq" id="WP_180727797.1">
    <property type="nucleotide sequence ID" value="NZ_AP023178.1"/>
</dbReference>
<dbReference type="Proteomes" id="UP000510888">
    <property type="component" value="Plasmid PPGU16_p3"/>
</dbReference>
<geneLocation type="plasmid" evidence="1 2">
    <name>PPGU16_p3</name>
</geneLocation>
<organism evidence="1 2">
    <name type="scientific">Paraburkholderia largidicola</name>
    <dbReference type="NCBI Taxonomy" id="3014751"/>
    <lineage>
        <taxon>Bacteria</taxon>
        <taxon>Pseudomonadati</taxon>
        <taxon>Pseudomonadota</taxon>
        <taxon>Betaproteobacteria</taxon>
        <taxon>Burkholderiales</taxon>
        <taxon>Burkholderiaceae</taxon>
        <taxon>Paraburkholderia</taxon>
    </lineage>
</organism>
<accession>A0A7I8C4H6</accession>
<keyword evidence="2" id="KW-1185">Reference proteome</keyword>
<protein>
    <submittedName>
        <fullName evidence="1">Uncharacterized protein</fullName>
    </submittedName>
</protein>
<sequence length="95" mass="10249">MESTEFEASEYLAHTLGKFSGRGLSEEERHAAFVLTGTLPNSAVIRDFMAAADEPKVIAAGLPADIAHTLAPLIARLEISLPYAGKFASLFEQRD</sequence>